<evidence type="ECO:0000313" key="2">
    <source>
        <dbReference type="EMBL" id="GMN61817.1"/>
    </source>
</evidence>
<evidence type="ECO:0000313" key="3">
    <source>
        <dbReference type="Proteomes" id="UP001187192"/>
    </source>
</evidence>
<dbReference type="Proteomes" id="UP001187192">
    <property type="component" value="Unassembled WGS sequence"/>
</dbReference>
<organism evidence="2 3">
    <name type="scientific">Ficus carica</name>
    <name type="common">Common fig</name>
    <dbReference type="NCBI Taxonomy" id="3494"/>
    <lineage>
        <taxon>Eukaryota</taxon>
        <taxon>Viridiplantae</taxon>
        <taxon>Streptophyta</taxon>
        <taxon>Embryophyta</taxon>
        <taxon>Tracheophyta</taxon>
        <taxon>Spermatophyta</taxon>
        <taxon>Magnoliopsida</taxon>
        <taxon>eudicotyledons</taxon>
        <taxon>Gunneridae</taxon>
        <taxon>Pentapetalae</taxon>
        <taxon>rosids</taxon>
        <taxon>fabids</taxon>
        <taxon>Rosales</taxon>
        <taxon>Moraceae</taxon>
        <taxon>Ficeae</taxon>
        <taxon>Ficus</taxon>
    </lineage>
</organism>
<reference evidence="2" key="1">
    <citation type="submission" date="2023-07" db="EMBL/GenBank/DDBJ databases">
        <title>draft genome sequence of fig (Ficus carica).</title>
        <authorList>
            <person name="Takahashi T."/>
            <person name="Nishimura K."/>
        </authorList>
    </citation>
    <scope>NUCLEOTIDE SEQUENCE</scope>
</reference>
<name>A0AA88DTY2_FICCA</name>
<sequence>MFQEITENIEDLRKEELDEVQPLLWLCARDASPNQPSPQESRAKLPAKPARISSQILSQARTRLQLQLSSSPDLQPARVISGPRDFQAVSSAKPAPILCQLQPRPSFPPAGLPQVSTQFTSLIA</sequence>
<gene>
    <name evidence="2" type="ORF">TIFTF001_030891</name>
</gene>
<dbReference type="EMBL" id="BTGU01000117">
    <property type="protein sequence ID" value="GMN61817.1"/>
    <property type="molecule type" value="Genomic_DNA"/>
</dbReference>
<keyword evidence="3" id="KW-1185">Reference proteome</keyword>
<proteinExistence type="predicted"/>
<accession>A0AA88DTY2</accession>
<dbReference type="AlphaFoldDB" id="A0AA88DTY2"/>
<feature type="region of interest" description="Disordered" evidence="1">
    <location>
        <begin position="29"/>
        <end position="50"/>
    </location>
</feature>
<evidence type="ECO:0000256" key="1">
    <source>
        <dbReference type="SAM" id="MobiDB-lite"/>
    </source>
</evidence>
<protein>
    <submittedName>
        <fullName evidence="2">Uncharacterized protein</fullName>
    </submittedName>
</protein>
<comment type="caution">
    <text evidence="2">The sequence shown here is derived from an EMBL/GenBank/DDBJ whole genome shotgun (WGS) entry which is preliminary data.</text>
</comment>